<feature type="domain" description="AMP-dependent synthetase/ligase" evidence="1">
    <location>
        <begin position="76"/>
        <end position="468"/>
    </location>
</feature>
<dbReference type="Gene3D" id="3.30.300.30">
    <property type="match status" value="1"/>
</dbReference>
<dbReference type="InterPro" id="IPR050237">
    <property type="entry name" value="ATP-dep_AMP-bd_enzyme"/>
</dbReference>
<dbReference type="PANTHER" id="PTHR43767:SF1">
    <property type="entry name" value="NONRIBOSOMAL PEPTIDE SYNTHASE PES1 (EUROFUNG)-RELATED"/>
    <property type="match status" value="1"/>
</dbReference>
<name>A0A511MJB6_9NOCA</name>
<dbReference type="InterPro" id="IPR045851">
    <property type="entry name" value="AMP-bd_C_sf"/>
</dbReference>
<dbReference type="InterPro" id="IPR042099">
    <property type="entry name" value="ANL_N_sf"/>
</dbReference>
<reference evidence="3 4" key="1">
    <citation type="submission" date="2019-07" db="EMBL/GenBank/DDBJ databases">
        <title>Whole genome shotgun sequence of Nocardia ninae NBRC 108245.</title>
        <authorList>
            <person name="Hosoyama A."/>
            <person name="Uohara A."/>
            <person name="Ohji S."/>
            <person name="Ichikawa N."/>
        </authorList>
    </citation>
    <scope>NUCLEOTIDE SEQUENCE [LARGE SCALE GENOMIC DNA]</scope>
    <source>
        <strain evidence="3 4">NBRC 108245</strain>
    </source>
</reference>
<dbReference type="Proteomes" id="UP000321424">
    <property type="component" value="Unassembled WGS sequence"/>
</dbReference>
<dbReference type="InterPro" id="IPR000873">
    <property type="entry name" value="AMP-dep_synth/lig_dom"/>
</dbReference>
<evidence type="ECO:0000313" key="4">
    <source>
        <dbReference type="Proteomes" id="UP000321424"/>
    </source>
</evidence>
<gene>
    <name evidence="3" type="ORF">NN4_51980</name>
</gene>
<dbReference type="Gene3D" id="3.40.50.12780">
    <property type="entry name" value="N-terminal domain of ligase-like"/>
    <property type="match status" value="1"/>
</dbReference>
<protein>
    <submittedName>
        <fullName evidence="3">AMP-dependent acyl-CoA synthetase</fullName>
    </submittedName>
</protein>
<dbReference type="SUPFAM" id="SSF56801">
    <property type="entry name" value="Acetyl-CoA synthetase-like"/>
    <property type="match status" value="1"/>
</dbReference>
<feature type="domain" description="AMP-binding enzyme C-terminal" evidence="2">
    <location>
        <begin position="520"/>
        <end position="596"/>
    </location>
</feature>
<organism evidence="3 4">
    <name type="scientific">Nocardia ninae NBRC 108245</name>
    <dbReference type="NCBI Taxonomy" id="1210091"/>
    <lineage>
        <taxon>Bacteria</taxon>
        <taxon>Bacillati</taxon>
        <taxon>Actinomycetota</taxon>
        <taxon>Actinomycetes</taxon>
        <taxon>Mycobacteriales</taxon>
        <taxon>Nocardiaceae</taxon>
        <taxon>Nocardia</taxon>
    </lineage>
</organism>
<dbReference type="OrthoDB" id="9803968at2"/>
<evidence type="ECO:0000259" key="2">
    <source>
        <dbReference type="Pfam" id="PF13193"/>
    </source>
</evidence>
<dbReference type="EMBL" id="BJXA01000040">
    <property type="protein sequence ID" value="GEM40679.1"/>
    <property type="molecule type" value="Genomic_DNA"/>
</dbReference>
<dbReference type="GO" id="GO:0016878">
    <property type="term" value="F:acid-thiol ligase activity"/>
    <property type="evidence" value="ECO:0007669"/>
    <property type="project" value="UniProtKB-ARBA"/>
</dbReference>
<dbReference type="InterPro" id="IPR025110">
    <property type="entry name" value="AMP-bd_C"/>
</dbReference>
<keyword evidence="4" id="KW-1185">Reference proteome</keyword>
<dbReference type="Pfam" id="PF13193">
    <property type="entry name" value="AMP-binding_C"/>
    <property type="match status" value="1"/>
</dbReference>
<evidence type="ECO:0000259" key="1">
    <source>
        <dbReference type="Pfam" id="PF00501"/>
    </source>
</evidence>
<accession>A0A511MJB6</accession>
<dbReference type="Pfam" id="PF00501">
    <property type="entry name" value="AMP-binding"/>
    <property type="match status" value="1"/>
</dbReference>
<dbReference type="AlphaFoldDB" id="A0A511MJB6"/>
<comment type="caution">
    <text evidence="3">The sequence shown here is derived from an EMBL/GenBank/DDBJ whole genome shotgun (WGS) entry which is preliminary data.</text>
</comment>
<dbReference type="PANTHER" id="PTHR43767">
    <property type="entry name" value="LONG-CHAIN-FATTY-ACID--COA LIGASE"/>
    <property type="match status" value="1"/>
</dbReference>
<evidence type="ECO:0000313" key="3">
    <source>
        <dbReference type="EMBL" id="GEM40679.1"/>
    </source>
</evidence>
<sequence length="611" mass="64934">MAESPIPAADVAGADSTTTAINSIAPASSVASANSTVAGGSIAARANVRTCHPEDRVRQYLDRGWWQPDTLPELLQRRIEAAPDAPAVTDPANLAALTGAEPRTLSWRELDEHILDLAAVLYRNGIRQGDTVAVLLPNSIALTATYFALWRLGAVATPMPASYRRHELSGIVSAADATAIITAGQLSGRELACEAMEVVGNEGALFAFGPGVPDGAVLLDEPADTADRERLRRYVSGLTVSVNDRVTICWTSGTEAAPKGIPRCHGDWLAMAWGVQDGLHLTPESVLLNPFPMVNMAGFAASFLPWLLTGGHLVQHHPLDLPVFLGQIARHRVTHTSMPPALLTMLLHNETLRASADLSSLRRVGSGGAPLPPSVVRGWQDELGIEVLNFFGSNEGVCLLGAPVDFPDPEIRAQYLPRYGAPGVQWASRLADRTAVKLVDVGTGATVTEVGGTGELRLAGPAVFGGYLPGTASAEPFDDDGFLCSGDVFELCGPDGRYLRFVDRIKEIIIRGGMNIAPAEIEGLLADAPGVADVAVVGYPDQVLGEKCCAFVVPAPDATVTLDVLTEHLRAREVASFKLPERLEIVETLPRNPVGKLLRRELRSTLTGDQL</sequence>
<dbReference type="RefSeq" id="WP_147136389.1">
    <property type="nucleotide sequence ID" value="NZ_BJXA01000040.1"/>
</dbReference>
<proteinExistence type="predicted"/>